<keyword evidence="2" id="KW-1185">Reference proteome</keyword>
<dbReference type="EMBL" id="JBHUHV010000063">
    <property type="protein sequence ID" value="MFD2069478.1"/>
    <property type="molecule type" value="Genomic_DNA"/>
</dbReference>
<organism evidence="1 2">
    <name type="scientific">Pontibacter silvestris</name>
    <dbReference type="NCBI Taxonomy" id="2305183"/>
    <lineage>
        <taxon>Bacteria</taxon>
        <taxon>Pseudomonadati</taxon>
        <taxon>Bacteroidota</taxon>
        <taxon>Cytophagia</taxon>
        <taxon>Cytophagales</taxon>
        <taxon>Hymenobacteraceae</taxon>
        <taxon>Pontibacter</taxon>
    </lineage>
</organism>
<name>A0ABW4X4J8_9BACT</name>
<evidence type="ECO:0000313" key="1">
    <source>
        <dbReference type="EMBL" id="MFD2069478.1"/>
    </source>
</evidence>
<dbReference type="RefSeq" id="WP_229962951.1">
    <property type="nucleotide sequence ID" value="NZ_JAJJWI010000040.1"/>
</dbReference>
<evidence type="ECO:0000313" key="2">
    <source>
        <dbReference type="Proteomes" id="UP001597369"/>
    </source>
</evidence>
<dbReference type="Proteomes" id="UP001597369">
    <property type="component" value="Unassembled WGS sequence"/>
</dbReference>
<dbReference type="InterPro" id="IPR025332">
    <property type="entry name" value="DUF4238"/>
</dbReference>
<proteinExistence type="predicted"/>
<gene>
    <name evidence="1" type="ORF">ACFSKU_21530</name>
</gene>
<sequence length="322" mass="37172">MSDPRQHHILPVFYLSGFTDTGTAKGFLHVFDYFNKKRYQAKPTQVAKQRDFYRYTHPDIDPFYMENELSKMESEYAPVLKNVLKTGRVNSNNEMGALLSFVSLLHVRSKRCRELLSYSIEQTMYRKILDGKVTREEWEDIRKLEIRSGADMNQWPPFDEVKELVRNDLWRPQTPKNLKVDLIATAHAIVVDVLVDKKWSLAEATIESGGFICSDSPLNWSSYPSEHSDLSLDNLSSTDVTVTIPLNKNYALITREDEHGGTYEAAKEVVAWVNARTHLHSLGTLYSEGEKFYLNRLNNSIGLSTDYFNFVEEGWRNGIRFP</sequence>
<accession>A0ABW4X4J8</accession>
<dbReference type="Pfam" id="PF14022">
    <property type="entry name" value="DUF4238"/>
    <property type="match status" value="1"/>
</dbReference>
<reference evidence="2" key="1">
    <citation type="journal article" date="2019" name="Int. J. Syst. Evol. Microbiol.">
        <title>The Global Catalogue of Microorganisms (GCM) 10K type strain sequencing project: providing services to taxonomists for standard genome sequencing and annotation.</title>
        <authorList>
            <consortium name="The Broad Institute Genomics Platform"/>
            <consortium name="The Broad Institute Genome Sequencing Center for Infectious Disease"/>
            <person name="Wu L."/>
            <person name="Ma J."/>
        </authorList>
    </citation>
    <scope>NUCLEOTIDE SEQUENCE [LARGE SCALE GENOMIC DNA]</scope>
    <source>
        <strain evidence="2">JCM 16545</strain>
    </source>
</reference>
<protein>
    <submittedName>
        <fullName evidence="1">DUF4238 domain-containing protein</fullName>
    </submittedName>
</protein>
<comment type="caution">
    <text evidence="1">The sequence shown here is derived from an EMBL/GenBank/DDBJ whole genome shotgun (WGS) entry which is preliminary data.</text>
</comment>